<dbReference type="InterPro" id="IPR019410">
    <property type="entry name" value="Methyltransf_16"/>
</dbReference>
<dbReference type="PANTHER" id="PTHR14614:SF130">
    <property type="entry name" value="PROTEIN-LYSINE N-METHYLTRANSFERASE EEF2KMT"/>
    <property type="match status" value="1"/>
</dbReference>
<protein>
    <recommendedName>
        <fullName evidence="3">S-adenosyl-L-methionine-dependent methyltransferases superfamily protein</fullName>
    </recommendedName>
</protein>
<dbReference type="EMBL" id="BJWL01000014">
    <property type="protein sequence ID" value="GFZ00924.1"/>
    <property type="molecule type" value="Genomic_DNA"/>
</dbReference>
<dbReference type="SUPFAM" id="SSF53335">
    <property type="entry name" value="S-adenosyl-L-methionine-dependent methyltransferases"/>
    <property type="match status" value="1"/>
</dbReference>
<evidence type="ECO:0000313" key="2">
    <source>
        <dbReference type="Proteomes" id="UP000585474"/>
    </source>
</evidence>
<dbReference type="PANTHER" id="PTHR14614">
    <property type="entry name" value="HEPATOCELLULAR CARCINOMA-ASSOCIATED ANTIGEN"/>
    <property type="match status" value="1"/>
</dbReference>
<keyword evidence="2" id="KW-1185">Reference proteome</keyword>
<dbReference type="CDD" id="cd02440">
    <property type="entry name" value="AdoMet_MTases"/>
    <property type="match status" value="1"/>
</dbReference>
<dbReference type="AlphaFoldDB" id="A0A7J0FQR8"/>
<dbReference type="InterPro" id="IPR029063">
    <property type="entry name" value="SAM-dependent_MTases_sf"/>
</dbReference>
<sequence>MIKVLSKEFQHSCESTALMLWESALLMASIINSNPTIVAGKRVLELGCGCGGICSIVAVRSADLVVATDGDANALDLLTQNVEANLKSPFLDKLITRRLEWGIKTVLKWPEGILTSSSKSVISCWFSENVQDYVPSTALNIMYFKKG</sequence>
<dbReference type="Pfam" id="PF10294">
    <property type="entry name" value="Methyltransf_16"/>
    <property type="match status" value="1"/>
</dbReference>
<dbReference type="Proteomes" id="UP000585474">
    <property type="component" value="Unassembled WGS sequence"/>
</dbReference>
<evidence type="ECO:0008006" key="3">
    <source>
        <dbReference type="Google" id="ProtNLM"/>
    </source>
</evidence>
<comment type="caution">
    <text evidence="1">The sequence shown here is derived from an EMBL/GenBank/DDBJ whole genome shotgun (WGS) entry which is preliminary data.</text>
</comment>
<accession>A0A7J0FQR8</accession>
<dbReference type="OrthoDB" id="417697at2759"/>
<reference evidence="1 2" key="1">
    <citation type="submission" date="2019-07" db="EMBL/GenBank/DDBJ databases">
        <title>De Novo Assembly of kiwifruit Actinidia rufa.</title>
        <authorList>
            <person name="Sugita-Konishi S."/>
            <person name="Sato K."/>
            <person name="Mori E."/>
            <person name="Abe Y."/>
            <person name="Kisaki G."/>
            <person name="Hamano K."/>
            <person name="Suezawa K."/>
            <person name="Otani M."/>
            <person name="Fukuda T."/>
            <person name="Manabe T."/>
            <person name="Gomi K."/>
            <person name="Tabuchi M."/>
            <person name="Akimitsu K."/>
            <person name="Kataoka I."/>
        </authorList>
    </citation>
    <scope>NUCLEOTIDE SEQUENCE [LARGE SCALE GENOMIC DNA]</scope>
    <source>
        <strain evidence="2">cv. Fuchu</strain>
    </source>
</reference>
<name>A0A7J0FQR8_9ERIC</name>
<organism evidence="1 2">
    <name type="scientific">Actinidia rufa</name>
    <dbReference type="NCBI Taxonomy" id="165716"/>
    <lineage>
        <taxon>Eukaryota</taxon>
        <taxon>Viridiplantae</taxon>
        <taxon>Streptophyta</taxon>
        <taxon>Embryophyta</taxon>
        <taxon>Tracheophyta</taxon>
        <taxon>Spermatophyta</taxon>
        <taxon>Magnoliopsida</taxon>
        <taxon>eudicotyledons</taxon>
        <taxon>Gunneridae</taxon>
        <taxon>Pentapetalae</taxon>
        <taxon>asterids</taxon>
        <taxon>Ericales</taxon>
        <taxon>Actinidiaceae</taxon>
        <taxon>Actinidia</taxon>
    </lineage>
</organism>
<dbReference type="Gene3D" id="3.40.50.150">
    <property type="entry name" value="Vaccinia Virus protein VP39"/>
    <property type="match status" value="1"/>
</dbReference>
<evidence type="ECO:0000313" key="1">
    <source>
        <dbReference type="EMBL" id="GFZ00924.1"/>
    </source>
</evidence>
<gene>
    <name evidence="1" type="ORF">Acr_14g0005590</name>
</gene>
<proteinExistence type="predicted"/>